<keyword evidence="6 8" id="KW-1133">Transmembrane helix</keyword>
<comment type="similarity">
    <text evidence="2">Belongs to the binding-protein-dependent transport system permease family. FecCD subfamily.</text>
</comment>
<evidence type="ECO:0000256" key="3">
    <source>
        <dbReference type="ARBA" id="ARBA00022448"/>
    </source>
</evidence>
<feature type="transmembrane region" description="Helical" evidence="8">
    <location>
        <begin position="193"/>
        <end position="213"/>
    </location>
</feature>
<evidence type="ECO:0000313" key="10">
    <source>
        <dbReference type="Proteomes" id="UP001481872"/>
    </source>
</evidence>
<dbReference type="Proteomes" id="UP001481872">
    <property type="component" value="Unassembled WGS sequence"/>
</dbReference>
<dbReference type="EMBL" id="JBBNPS010000005">
    <property type="protein sequence ID" value="MEQ3353318.1"/>
    <property type="molecule type" value="Genomic_DNA"/>
</dbReference>
<dbReference type="Gene3D" id="1.10.3470.10">
    <property type="entry name" value="ABC transporter involved in vitamin B12 uptake, BtuC"/>
    <property type="match status" value="1"/>
</dbReference>
<protein>
    <submittedName>
        <fullName evidence="9">Iron ABC transporter permease</fullName>
    </submittedName>
</protein>
<dbReference type="InterPro" id="IPR000522">
    <property type="entry name" value="ABC_transptr_permease_BtuC"/>
</dbReference>
<dbReference type="PANTHER" id="PTHR30472">
    <property type="entry name" value="FERRIC ENTEROBACTIN TRANSPORT SYSTEM PERMEASE PROTEIN"/>
    <property type="match status" value="1"/>
</dbReference>
<feature type="transmembrane region" description="Helical" evidence="8">
    <location>
        <begin position="92"/>
        <end position="113"/>
    </location>
</feature>
<proteinExistence type="inferred from homology"/>
<feature type="transmembrane region" description="Helical" evidence="8">
    <location>
        <begin position="243"/>
        <end position="268"/>
    </location>
</feature>
<feature type="transmembrane region" description="Helical" evidence="8">
    <location>
        <begin position="151"/>
        <end position="173"/>
    </location>
</feature>
<feature type="transmembrane region" description="Helical" evidence="8">
    <location>
        <begin position="63"/>
        <end position="85"/>
    </location>
</feature>
<dbReference type="PANTHER" id="PTHR30472:SF25">
    <property type="entry name" value="ABC TRANSPORTER PERMEASE PROTEIN MJ0876-RELATED"/>
    <property type="match status" value="1"/>
</dbReference>
<sequence>MKRSVIFAGLTLLFIASVIGGLYLGYADLSLGEILHALSRGLAGKGGDDVAYAIVMDIRLPRVLLAILTGVALAVSGLIMQAVVGNPIADPYILGISSGASLGATLAIVLGLMSALGNVAVGISAFLFALLTSVGVMILSRIGGRATSERLILSGLALSAATSSIATLLVYTAKNRDAIREVNFWLMGSLSGAKMNQIAFIGPVILALCLFLGTQSRNLNLLLLGDEVAYTLGKDLAKLRSTYIVAVSLLVGLVVYTSGTIGFVGLIVPHMARFLLGTNHRHLLPGVILLGASLLLWADVAARNALPAGELPTGVVVSVVGAPFFVYLIVKNSREVQP</sequence>
<feature type="transmembrane region" description="Helical" evidence="8">
    <location>
        <begin position="311"/>
        <end position="330"/>
    </location>
</feature>
<evidence type="ECO:0000256" key="1">
    <source>
        <dbReference type="ARBA" id="ARBA00004651"/>
    </source>
</evidence>
<evidence type="ECO:0000256" key="6">
    <source>
        <dbReference type="ARBA" id="ARBA00022989"/>
    </source>
</evidence>
<dbReference type="InterPro" id="IPR037294">
    <property type="entry name" value="ABC_BtuC-like"/>
</dbReference>
<keyword evidence="4" id="KW-1003">Cell membrane</keyword>
<evidence type="ECO:0000256" key="8">
    <source>
        <dbReference type="SAM" id="Phobius"/>
    </source>
</evidence>
<comment type="subcellular location">
    <subcellularLocation>
        <location evidence="1">Cell membrane</location>
        <topology evidence="1">Multi-pass membrane protein</topology>
    </subcellularLocation>
</comment>
<dbReference type="CDD" id="cd06550">
    <property type="entry name" value="TM_ABC_iron-siderophores_like"/>
    <property type="match status" value="1"/>
</dbReference>
<evidence type="ECO:0000256" key="2">
    <source>
        <dbReference type="ARBA" id="ARBA00007935"/>
    </source>
</evidence>
<evidence type="ECO:0000256" key="4">
    <source>
        <dbReference type="ARBA" id="ARBA00022475"/>
    </source>
</evidence>
<dbReference type="Pfam" id="PF01032">
    <property type="entry name" value="FecCD"/>
    <property type="match status" value="1"/>
</dbReference>
<feature type="transmembrane region" description="Helical" evidence="8">
    <location>
        <begin position="283"/>
        <end position="302"/>
    </location>
</feature>
<name>A0ABV1J5Z2_9FIRM</name>
<evidence type="ECO:0000313" key="9">
    <source>
        <dbReference type="EMBL" id="MEQ3353318.1"/>
    </source>
</evidence>
<accession>A0ABV1J5Z2</accession>
<gene>
    <name evidence="9" type="ORF">AAA081_03240</name>
</gene>
<feature type="transmembrane region" description="Helical" evidence="8">
    <location>
        <begin position="119"/>
        <end position="139"/>
    </location>
</feature>
<keyword evidence="10" id="KW-1185">Reference proteome</keyword>
<comment type="caution">
    <text evidence="9">The sequence shown here is derived from an EMBL/GenBank/DDBJ whole genome shotgun (WGS) entry which is preliminary data.</text>
</comment>
<reference evidence="9 10" key="1">
    <citation type="submission" date="2024-04" db="EMBL/GenBank/DDBJ databases">
        <title>Human intestinal bacterial collection.</title>
        <authorList>
            <person name="Pauvert C."/>
            <person name="Hitch T.C.A."/>
            <person name="Clavel T."/>
        </authorList>
    </citation>
    <scope>NUCLEOTIDE SEQUENCE [LARGE SCALE GENOMIC DNA]</scope>
    <source>
        <strain evidence="9 10">CLA-SR-H026</strain>
    </source>
</reference>
<dbReference type="SUPFAM" id="SSF81345">
    <property type="entry name" value="ABC transporter involved in vitamin B12 uptake, BtuC"/>
    <property type="match status" value="1"/>
</dbReference>
<organism evidence="9 10">
    <name type="scientific">Aedoeadaptatus acetigenes</name>
    <dbReference type="NCBI Taxonomy" id="2981723"/>
    <lineage>
        <taxon>Bacteria</taxon>
        <taxon>Bacillati</taxon>
        <taxon>Bacillota</taxon>
        <taxon>Tissierellia</taxon>
        <taxon>Tissierellales</taxon>
        <taxon>Peptoniphilaceae</taxon>
        <taxon>Aedoeadaptatus</taxon>
    </lineage>
</organism>
<dbReference type="RefSeq" id="WP_349053678.1">
    <property type="nucleotide sequence ID" value="NZ_JBBNPS010000005.1"/>
</dbReference>
<keyword evidence="7 8" id="KW-0472">Membrane</keyword>
<keyword evidence="3" id="KW-0813">Transport</keyword>
<evidence type="ECO:0000256" key="7">
    <source>
        <dbReference type="ARBA" id="ARBA00023136"/>
    </source>
</evidence>
<keyword evidence="5 8" id="KW-0812">Transmembrane</keyword>
<evidence type="ECO:0000256" key="5">
    <source>
        <dbReference type="ARBA" id="ARBA00022692"/>
    </source>
</evidence>